<dbReference type="AlphaFoldDB" id="A0A9E8SDY7"/>
<feature type="repeat" description="TPR" evidence="1">
    <location>
        <begin position="180"/>
        <end position="213"/>
    </location>
</feature>
<name>A0A9E8SDY7_9FLAO</name>
<dbReference type="RefSeq" id="WP_267676327.1">
    <property type="nucleotide sequence ID" value="NZ_CP113088.1"/>
</dbReference>
<evidence type="ECO:0000256" key="1">
    <source>
        <dbReference type="PROSITE-ProRule" id="PRU00339"/>
    </source>
</evidence>
<accession>A0A9E8SDY7</accession>
<dbReference type="Gene3D" id="1.25.40.10">
    <property type="entry name" value="Tetratricopeptide repeat domain"/>
    <property type="match status" value="1"/>
</dbReference>
<evidence type="ECO:0000313" key="3">
    <source>
        <dbReference type="Proteomes" id="UP001164705"/>
    </source>
</evidence>
<reference evidence="2" key="1">
    <citation type="submission" date="2022-11" db="EMBL/GenBank/DDBJ databases">
        <title>Lacinutrix neustonica HL-RS19T sp. nov., isolated from the surface microlayer sample of brackish Lake Shihwa.</title>
        <authorList>
            <person name="Choi J.Y."/>
            <person name="Hwang C.Y."/>
        </authorList>
    </citation>
    <scope>NUCLEOTIDE SEQUENCE</scope>
    <source>
        <strain evidence="2">HL-RS19</strain>
    </source>
</reference>
<organism evidence="2 3">
    <name type="scientific">Lacinutrix neustonica</name>
    <dbReference type="NCBI Taxonomy" id="2980107"/>
    <lineage>
        <taxon>Bacteria</taxon>
        <taxon>Pseudomonadati</taxon>
        <taxon>Bacteroidota</taxon>
        <taxon>Flavobacteriia</taxon>
        <taxon>Flavobacteriales</taxon>
        <taxon>Flavobacteriaceae</taxon>
        <taxon>Lacinutrix</taxon>
    </lineage>
</organism>
<keyword evidence="3" id="KW-1185">Reference proteome</keyword>
<dbReference type="EMBL" id="CP113088">
    <property type="protein sequence ID" value="WAC01729.1"/>
    <property type="molecule type" value="Genomic_DNA"/>
</dbReference>
<dbReference type="InterPro" id="IPR028061">
    <property type="entry name" value="Fis1_TPR_C"/>
</dbReference>
<sequence length="396" mass="46560">MKLDLLQNCNKRIENYYDINGKYPLVFQNFDDTPLYENIKFVKNLNGIITFCFIVNCEGQPGSFVVHQLDSDFQPKKFSPQVIEELKKLILELPISRHIKNLIIIITLLSRLKMAKSKIYYLSLILIICSCSDESIKKTQLNNDEISEKYLKNCAWQNNLHSEKWQVCIDSAISKNSNIAYLYQQKAMPYLKTGDYYNGMKNLDIAVRLSPNEYCSYRGFMKVIFMKDYDGAILDFLETKNISPGEYIMDHDVDFFLGLCFLMKKEYTIAEDYLNSSLLNDSKHGEDWIHYSNLYYYAIVKYKVKDYDESLITLDRCLKIYPNFANAIYLKAKIMDEKKLFSEAYRLSEKAMTMFNKGFVINESNEIYVNYPYQISMTDITNLKDKIQYKIELNDL</sequence>
<dbReference type="KEGG" id="lnu:N7U66_17805"/>
<gene>
    <name evidence="2" type="ORF">N7U66_17805</name>
</gene>
<dbReference type="SUPFAM" id="SSF48452">
    <property type="entry name" value="TPR-like"/>
    <property type="match status" value="1"/>
</dbReference>
<proteinExistence type="predicted"/>
<dbReference type="Pfam" id="PF14853">
    <property type="entry name" value="Fis1_TPR_C"/>
    <property type="match status" value="1"/>
</dbReference>
<evidence type="ECO:0008006" key="4">
    <source>
        <dbReference type="Google" id="ProtNLM"/>
    </source>
</evidence>
<dbReference type="PROSITE" id="PS50005">
    <property type="entry name" value="TPR"/>
    <property type="match status" value="1"/>
</dbReference>
<evidence type="ECO:0000313" key="2">
    <source>
        <dbReference type="EMBL" id="WAC01729.1"/>
    </source>
</evidence>
<dbReference type="InterPro" id="IPR011990">
    <property type="entry name" value="TPR-like_helical_dom_sf"/>
</dbReference>
<keyword evidence="1" id="KW-0802">TPR repeat</keyword>
<protein>
    <recommendedName>
        <fullName evidence="4">Tetratricopeptide repeat protein</fullName>
    </recommendedName>
</protein>
<dbReference type="InterPro" id="IPR019734">
    <property type="entry name" value="TPR_rpt"/>
</dbReference>
<dbReference type="Proteomes" id="UP001164705">
    <property type="component" value="Chromosome"/>
</dbReference>